<dbReference type="EMBL" id="SJPI01000002">
    <property type="protein sequence ID" value="TWT50856.1"/>
    <property type="molecule type" value="Genomic_DNA"/>
</dbReference>
<proteinExistence type="inferred from homology"/>
<accession>A0A5C5WJ96</accession>
<dbReference type="RefSeq" id="WP_146516010.1">
    <property type="nucleotide sequence ID" value="NZ_SJPI01000002.1"/>
</dbReference>
<dbReference type="FunFam" id="1.10.3730.20:FF:000001">
    <property type="entry name" value="Quaternary ammonium compound resistance transporter SugE"/>
    <property type="match status" value="1"/>
</dbReference>
<dbReference type="NCBIfam" id="NF008512">
    <property type="entry name" value="PRK11431.1"/>
    <property type="match status" value="1"/>
</dbReference>
<evidence type="ECO:0000256" key="9">
    <source>
        <dbReference type="RuleBase" id="RU003942"/>
    </source>
</evidence>
<sequence>MPWIYLALAGLLEIGWAVGLKYSDGFSKPIASVVTIITMIASFTLLSFALRSIPLGTGYAVWTGIGAVGTAIAGMVLFSESRDLVRLLCIALIVVGIIGLKFTLAADPN</sequence>
<comment type="similarity">
    <text evidence="7">Belongs to the drug/metabolite transporter (DMT) superfamily. Small multidrug resistance (SMR) (TC 2.A.7.1) family. Gdx/SugE subfamily.</text>
</comment>
<protein>
    <recommendedName>
        <fullName evidence="8">Guanidinium exporter</fullName>
    </recommendedName>
</protein>
<dbReference type="Gene3D" id="1.10.3730.20">
    <property type="match status" value="1"/>
</dbReference>
<dbReference type="GO" id="GO:1990961">
    <property type="term" value="P:xenobiotic detoxification by transmembrane export across the plasma membrane"/>
    <property type="evidence" value="ECO:0007669"/>
    <property type="project" value="UniProtKB-ARBA"/>
</dbReference>
<keyword evidence="4 9" id="KW-0812">Transmembrane</keyword>
<comment type="subcellular location">
    <subcellularLocation>
        <location evidence="1 9">Cell membrane</location>
        <topology evidence="1 9">Multi-pass membrane protein</topology>
    </subcellularLocation>
</comment>
<dbReference type="InterPro" id="IPR000390">
    <property type="entry name" value="Small_drug/metabolite_transptr"/>
</dbReference>
<evidence type="ECO:0000256" key="1">
    <source>
        <dbReference type="ARBA" id="ARBA00004651"/>
    </source>
</evidence>
<evidence type="ECO:0000313" key="12">
    <source>
        <dbReference type="Proteomes" id="UP000316598"/>
    </source>
</evidence>
<keyword evidence="6 10" id="KW-0472">Membrane</keyword>
<dbReference type="GO" id="GO:0005886">
    <property type="term" value="C:plasma membrane"/>
    <property type="evidence" value="ECO:0007669"/>
    <property type="project" value="UniProtKB-SubCell"/>
</dbReference>
<dbReference type="Pfam" id="PF00893">
    <property type="entry name" value="Multi_Drug_Res"/>
    <property type="match status" value="1"/>
</dbReference>
<evidence type="ECO:0000256" key="4">
    <source>
        <dbReference type="ARBA" id="ARBA00022692"/>
    </source>
</evidence>
<dbReference type="GO" id="GO:0022857">
    <property type="term" value="F:transmembrane transporter activity"/>
    <property type="evidence" value="ECO:0007669"/>
    <property type="project" value="InterPro"/>
</dbReference>
<gene>
    <name evidence="11" type="primary">sugE</name>
    <name evidence="11" type="ORF">Pla22_35990</name>
</gene>
<evidence type="ECO:0000256" key="5">
    <source>
        <dbReference type="ARBA" id="ARBA00022989"/>
    </source>
</evidence>
<dbReference type="OrthoDB" id="21828at2"/>
<feature type="transmembrane region" description="Helical" evidence="10">
    <location>
        <begin position="29"/>
        <end position="50"/>
    </location>
</feature>
<dbReference type="AlphaFoldDB" id="A0A5C5WJ96"/>
<keyword evidence="2" id="KW-0813">Transport</keyword>
<name>A0A5C5WJ96_9BACT</name>
<dbReference type="InterPro" id="IPR045324">
    <property type="entry name" value="Small_multidrug_res"/>
</dbReference>
<evidence type="ECO:0000256" key="8">
    <source>
        <dbReference type="ARBA" id="ARBA00039168"/>
    </source>
</evidence>
<evidence type="ECO:0000256" key="2">
    <source>
        <dbReference type="ARBA" id="ARBA00022448"/>
    </source>
</evidence>
<evidence type="ECO:0000256" key="10">
    <source>
        <dbReference type="SAM" id="Phobius"/>
    </source>
</evidence>
<reference evidence="11 12" key="1">
    <citation type="submission" date="2019-02" db="EMBL/GenBank/DDBJ databases">
        <title>Deep-cultivation of Planctomycetes and their phenomic and genomic characterization uncovers novel biology.</title>
        <authorList>
            <person name="Wiegand S."/>
            <person name="Jogler M."/>
            <person name="Boedeker C."/>
            <person name="Pinto D."/>
            <person name="Vollmers J."/>
            <person name="Rivas-Marin E."/>
            <person name="Kohn T."/>
            <person name="Peeters S.H."/>
            <person name="Heuer A."/>
            <person name="Rast P."/>
            <person name="Oberbeckmann S."/>
            <person name="Bunk B."/>
            <person name="Jeske O."/>
            <person name="Meyerdierks A."/>
            <person name="Storesund J.E."/>
            <person name="Kallscheuer N."/>
            <person name="Luecker S."/>
            <person name="Lage O.M."/>
            <person name="Pohl T."/>
            <person name="Merkel B.J."/>
            <person name="Hornburger P."/>
            <person name="Mueller R.-W."/>
            <person name="Bruemmer F."/>
            <person name="Labrenz M."/>
            <person name="Spormann A.M."/>
            <person name="Op Den Camp H."/>
            <person name="Overmann J."/>
            <person name="Amann R."/>
            <person name="Jetten M.S.M."/>
            <person name="Mascher T."/>
            <person name="Medema M.H."/>
            <person name="Devos D.P."/>
            <person name="Kaster A.-K."/>
            <person name="Ovreas L."/>
            <person name="Rohde M."/>
            <person name="Galperin M.Y."/>
            <person name="Jogler C."/>
        </authorList>
    </citation>
    <scope>NUCLEOTIDE SEQUENCE [LARGE SCALE GENOMIC DNA]</scope>
    <source>
        <strain evidence="11 12">Pla22</strain>
    </source>
</reference>
<keyword evidence="12" id="KW-1185">Reference proteome</keyword>
<keyword evidence="5 10" id="KW-1133">Transmembrane helix</keyword>
<dbReference type="InterPro" id="IPR037185">
    <property type="entry name" value="EmrE-like"/>
</dbReference>
<dbReference type="PANTHER" id="PTHR30561:SF0">
    <property type="entry name" value="GUANIDINIUM EXPORTER"/>
    <property type="match status" value="1"/>
</dbReference>
<evidence type="ECO:0000256" key="7">
    <source>
        <dbReference type="ARBA" id="ARBA00038151"/>
    </source>
</evidence>
<evidence type="ECO:0000313" key="11">
    <source>
        <dbReference type="EMBL" id="TWT50856.1"/>
    </source>
</evidence>
<keyword evidence="3" id="KW-1003">Cell membrane</keyword>
<dbReference type="SUPFAM" id="SSF103481">
    <property type="entry name" value="Multidrug resistance efflux transporter EmrE"/>
    <property type="match status" value="1"/>
</dbReference>
<dbReference type="Proteomes" id="UP000316598">
    <property type="component" value="Unassembled WGS sequence"/>
</dbReference>
<feature type="transmembrane region" description="Helical" evidence="10">
    <location>
        <begin position="59"/>
        <end position="78"/>
    </location>
</feature>
<organism evidence="11 12">
    <name type="scientific">Rubripirellula amarantea</name>
    <dbReference type="NCBI Taxonomy" id="2527999"/>
    <lineage>
        <taxon>Bacteria</taxon>
        <taxon>Pseudomonadati</taxon>
        <taxon>Planctomycetota</taxon>
        <taxon>Planctomycetia</taxon>
        <taxon>Pirellulales</taxon>
        <taxon>Pirellulaceae</taxon>
        <taxon>Rubripirellula</taxon>
    </lineage>
</organism>
<dbReference type="PANTHER" id="PTHR30561">
    <property type="entry name" value="SMR FAMILY PROTON-DEPENDENT DRUG EFFLUX TRANSPORTER SUGE"/>
    <property type="match status" value="1"/>
</dbReference>
<feature type="transmembrane region" description="Helical" evidence="10">
    <location>
        <begin position="84"/>
        <end position="104"/>
    </location>
</feature>
<evidence type="ECO:0000256" key="3">
    <source>
        <dbReference type="ARBA" id="ARBA00022475"/>
    </source>
</evidence>
<comment type="caution">
    <text evidence="11">The sequence shown here is derived from an EMBL/GenBank/DDBJ whole genome shotgun (WGS) entry which is preliminary data.</text>
</comment>
<evidence type="ECO:0000256" key="6">
    <source>
        <dbReference type="ARBA" id="ARBA00023136"/>
    </source>
</evidence>